<dbReference type="Gene3D" id="2.170.130.10">
    <property type="entry name" value="TonB-dependent receptor, plug domain"/>
    <property type="match status" value="1"/>
</dbReference>
<dbReference type="EMBL" id="JADFFM010000001">
    <property type="protein sequence ID" value="MBE9666375.1"/>
    <property type="molecule type" value="Genomic_DNA"/>
</dbReference>
<keyword evidence="5 7" id="KW-0472">Membrane</keyword>
<dbReference type="NCBIfam" id="TIGR04056">
    <property type="entry name" value="OMP_RagA_SusC"/>
    <property type="match status" value="1"/>
</dbReference>
<evidence type="ECO:0000256" key="6">
    <source>
        <dbReference type="ARBA" id="ARBA00023237"/>
    </source>
</evidence>
<dbReference type="SUPFAM" id="SSF49464">
    <property type="entry name" value="Carboxypeptidase regulatory domain-like"/>
    <property type="match status" value="1"/>
</dbReference>
<sequence>MQKFTRLISLLLFLYLFCGIKAYAQKTDSISVKLADSIARYKADSTKIARGDKISGVIKDAATGKPVLGISVGVTEYSATFTDDKGHFTLNVPNLDAILFIKGQGYQQKEVPLKGRKTLPEIILFEDTYNSVYDEARLPLNNVSANRQSGAVKSVNTLGAWDPTSLETPDSYLQGKVAGLNVTRRSGTPNIGANLFLRGFNSLYGSNAPLLIVDGMIYDTYHYGNSIISGHINNPYGELDLHDVDNITVLKDASASIYGTKAANGVITISTNNNPDVATKIDVGIYSGYNYMPSSSFIPMMQGGDYRTYLSDVLRTSNQTSTQIAAQPYMNDNINSGSYYVYHNNTDWQKQAFKNGFNQNYNLRVSGGDNIARYVLAVSYGDNKGITRLTDLTKYSTRFNGILNISKHFTINTTLSFAYNSQTMFDQGLSPKTNPLYLSLTKAPFLRVHDVNAAGVESPNLADVDVFGVSNPEAIFTHAQESNQNYRFFGNFNFRYNFNKYFSAQTLIGITTDKVRENTFIPRAGVANDTLAIGQIADSRLGSQVQRLFNIYSDTHITYNRTFNRIHNLIMNLGTRYTHSNITYNTNIGYNSAIDQLVSVGTGNPALRVNGGDIGVYHWMNNYFSTNYTLYNKYIFNLNVTADASSRFGTAISGAPSIGGVKYAVLPSLSAAWLISSERFMSDVNFVELLKLRGSYGLTGNDDIGNYAARQYYVSQSLLGLQGLVRGNFGNPALQWEVGKKLNLGLDASFLQERLNITADAFWNKTDKMITQTPQSTTAGLLYAIANDGGMQTNGVELSITGRIINSGKLKWDLGLNIATYRNKITKLPNNSMVNQYAGANIITQVGSAANLFYGYKTNGVYTSNAEAASAGLSYKTSNGMLIPLQGGDMRFQDTNGDKVIDSKDMQVIGNPNPDYTGGISTMLSYKRLTLNALVTFTHGNSLYNYTRRQIESENGVSNQSLAILNRWRGDGQVTSIPRASYGDPSGNAGFSDRWIEDGSYLRLRTVTINYDVPFKIKTFKYIKIYATGNNLLTFTHYMGYDPEFSASDNVLMQGIDTTLEPQFRTVQLGIRVGI</sequence>
<organism evidence="9 10">
    <name type="scientific">Mucilaginibacter boryungensis</name>
    <dbReference type="NCBI Taxonomy" id="768480"/>
    <lineage>
        <taxon>Bacteria</taxon>
        <taxon>Pseudomonadati</taxon>
        <taxon>Bacteroidota</taxon>
        <taxon>Sphingobacteriia</taxon>
        <taxon>Sphingobacteriales</taxon>
        <taxon>Sphingobacteriaceae</taxon>
        <taxon>Mucilaginibacter</taxon>
    </lineage>
</organism>
<reference evidence="9 10" key="1">
    <citation type="submission" date="2020-10" db="EMBL/GenBank/DDBJ databases">
        <title>Mucilaginibacter mali sp. nov., isolated from rhizosphere soil of apple orchard.</title>
        <authorList>
            <person name="Lee J.-S."/>
            <person name="Kim H.S."/>
            <person name="Kim J.-S."/>
        </authorList>
    </citation>
    <scope>NUCLEOTIDE SEQUENCE [LARGE SCALE GENOMIC DNA]</scope>
    <source>
        <strain evidence="9 10">KCTC 23157</strain>
    </source>
</reference>
<keyword evidence="2 7" id="KW-0813">Transport</keyword>
<dbReference type="Gene3D" id="2.40.170.20">
    <property type="entry name" value="TonB-dependent receptor, beta-barrel domain"/>
    <property type="match status" value="1"/>
</dbReference>
<evidence type="ECO:0000256" key="3">
    <source>
        <dbReference type="ARBA" id="ARBA00022452"/>
    </source>
</evidence>
<gene>
    <name evidence="9" type="ORF">IRJ18_08390</name>
</gene>
<keyword evidence="4 7" id="KW-0812">Transmembrane</keyword>
<dbReference type="InterPro" id="IPR036942">
    <property type="entry name" value="Beta-barrel_TonB_sf"/>
</dbReference>
<dbReference type="Proteomes" id="UP000632774">
    <property type="component" value="Unassembled WGS sequence"/>
</dbReference>
<dbReference type="Gene3D" id="2.60.40.1120">
    <property type="entry name" value="Carboxypeptidase-like, regulatory domain"/>
    <property type="match status" value="1"/>
</dbReference>
<evidence type="ECO:0000256" key="2">
    <source>
        <dbReference type="ARBA" id="ARBA00022448"/>
    </source>
</evidence>
<dbReference type="InterPro" id="IPR008969">
    <property type="entry name" value="CarboxyPept-like_regulatory"/>
</dbReference>
<keyword evidence="3 7" id="KW-1134">Transmembrane beta strand</keyword>
<keyword evidence="10" id="KW-1185">Reference proteome</keyword>
<feature type="domain" description="TonB-dependent receptor plug" evidence="8">
    <location>
        <begin position="168"/>
        <end position="266"/>
    </location>
</feature>
<proteinExistence type="inferred from homology"/>
<dbReference type="Pfam" id="PF13715">
    <property type="entry name" value="CarbopepD_reg_2"/>
    <property type="match status" value="1"/>
</dbReference>
<dbReference type="SUPFAM" id="SSF56935">
    <property type="entry name" value="Porins"/>
    <property type="match status" value="1"/>
</dbReference>
<evidence type="ECO:0000256" key="5">
    <source>
        <dbReference type="ARBA" id="ARBA00023136"/>
    </source>
</evidence>
<keyword evidence="6 7" id="KW-0998">Cell outer membrane</keyword>
<dbReference type="InterPro" id="IPR012910">
    <property type="entry name" value="Plug_dom"/>
</dbReference>
<evidence type="ECO:0000259" key="8">
    <source>
        <dbReference type="Pfam" id="PF07715"/>
    </source>
</evidence>
<comment type="subcellular location">
    <subcellularLocation>
        <location evidence="1 7">Cell outer membrane</location>
        <topology evidence="1 7">Multi-pass membrane protein</topology>
    </subcellularLocation>
</comment>
<evidence type="ECO:0000256" key="4">
    <source>
        <dbReference type="ARBA" id="ARBA00022692"/>
    </source>
</evidence>
<protein>
    <submittedName>
        <fullName evidence="9">SusC/RagA family TonB-linked outer membrane protein</fullName>
    </submittedName>
</protein>
<evidence type="ECO:0000313" key="9">
    <source>
        <dbReference type="EMBL" id="MBE9666375.1"/>
    </source>
</evidence>
<comment type="similarity">
    <text evidence="7">Belongs to the TonB-dependent receptor family.</text>
</comment>
<dbReference type="RefSeq" id="WP_194105740.1">
    <property type="nucleotide sequence ID" value="NZ_JADFFM010000001.1"/>
</dbReference>
<dbReference type="InterPro" id="IPR039426">
    <property type="entry name" value="TonB-dep_rcpt-like"/>
</dbReference>
<dbReference type="Pfam" id="PF07715">
    <property type="entry name" value="Plug"/>
    <property type="match status" value="1"/>
</dbReference>
<dbReference type="PROSITE" id="PS52016">
    <property type="entry name" value="TONB_DEPENDENT_REC_3"/>
    <property type="match status" value="1"/>
</dbReference>
<evidence type="ECO:0000313" key="10">
    <source>
        <dbReference type="Proteomes" id="UP000632774"/>
    </source>
</evidence>
<comment type="caution">
    <text evidence="9">The sequence shown here is derived from an EMBL/GenBank/DDBJ whole genome shotgun (WGS) entry which is preliminary data.</text>
</comment>
<evidence type="ECO:0000256" key="7">
    <source>
        <dbReference type="PROSITE-ProRule" id="PRU01360"/>
    </source>
</evidence>
<evidence type="ECO:0000256" key="1">
    <source>
        <dbReference type="ARBA" id="ARBA00004571"/>
    </source>
</evidence>
<accession>A0ABR9XGP8</accession>
<dbReference type="InterPro" id="IPR037066">
    <property type="entry name" value="Plug_dom_sf"/>
</dbReference>
<name>A0ABR9XGP8_9SPHI</name>
<dbReference type="InterPro" id="IPR023996">
    <property type="entry name" value="TonB-dep_OMP_SusC/RagA"/>
</dbReference>